<dbReference type="CDD" id="cd00086">
    <property type="entry name" value="homeodomain"/>
    <property type="match status" value="1"/>
</dbReference>
<dbReference type="SUPFAM" id="SSF46689">
    <property type="entry name" value="Homeodomain-like"/>
    <property type="match status" value="1"/>
</dbReference>
<dbReference type="FunFam" id="1.10.10.60:FF:000176">
    <property type="entry name" value="pancreas/duodenum homeobox protein 1"/>
    <property type="match status" value="1"/>
</dbReference>
<feature type="compositionally biased region" description="Low complexity" evidence="7">
    <location>
        <begin position="144"/>
        <end position="154"/>
    </location>
</feature>
<keyword evidence="3 5" id="KW-0371">Homeobox</keyword>
<name>A0AAD9NGA1_9ANNE</name>
<dbReference type="AlphaFoldDB" id="A0AAD9NGA1"/>
<dbReference type="Proteomes" id="UP001208570">
    <property type="component" value="Unassembled WGS sequence"/>
</dbReference>
<feature type="region of interest" description="Disordered" evidence="7">
    <location>
        <begin position="297"/>
        <end position="331"/>
    </location>
</feature>
<comment type="caution">
    <text evidence="9">The sequence shown here is derived from an EMBL/GenBank/DDBJ whole genome shotgun (WGS) entry which is preliminary data.</text>
</comment>
<evidence type="ECO:0000256" key="3">
    <source>
        <dbReference type="ARBA" id="ARBA00023155"/>
    </source>
</evidence>
<dbReference type="PANTHER" id="PTHR45664">
    <property type="entry name" value="PROTEIN ZERKNUELLT 1-RELATED"/>
    <property type="match status" value="1"/>
</dbReference>
<feature type="DNA-binding region" description="Homeobox" evidence="5">
    <location>
        <begin position="45"/>
        <end position="104"/>
    </location>
</feature>
<dbReference type="EMBL" id="JAODUP010000042">
    <property type="protein sequence ID" value="KAK2166089.1"/>
    <property type="molecule type" value="Genomic_DNA"/>
</dbReference>
<dbReference type="GO" id="GO:0000981">
    <property type="term" value="F:DNA-binding transcription factor activity, RNA polymerase II-specific"/>
    <property type="evidence" value="ECO:0007669"/>
    <property type="project" value="InterPro"/>
</dbReference>
<dbReference type="GO" id="GO:0000978">
    <property type="term" value="F:RNA polymerase II cis-regulatory region sequence-specific DNA binding"/>
    <property type="evidence" value="ECO:0007669"/>
    <property type="project" value="TreeGrafter"/>
</dbReference>
<keyword evidence="2 5" id="KW-0238">DNA-binding</keyword>
<evidence type="ECO:0000256" key="7">
    <source>
        <dbReference type="SAM" id="MobiDB-lite"/>
    </source>
</evidence>
<evidence type="ECO:0000256" key="2">
    <source>
        <dbReference type="ARBA" id="ARBA00023125"/>
    </source>
</evidence>
<dbReference type="PANTHER" id="PTHR45664:SF2">
    <property type="entry name" value="HOMEOTIC PROTEIN PROBOSCIPEDIA"/>
    <property type="match status" value="1"/>
</dbReference>
<dbReference type="InterPro" id="IPR017970">
    <property type="entry name" value="Homeobox_CS"/>
</dbReference>
<organism evidence="9 10">
    <name type="scientific">Paralvinella palmiformis</name>
    <dbReference type="NCBI Taxonomy" id="53620"/>
    <lineage>
        <taxon>Eukaryota</taxon>
        <taxon>Metazoa</taxon>
        <taxon>Spiralia</taxon>
        <taxon>Lophotrochozoa</taxon>
        <taxon>Annelida</taxon>
        <taxon>Polychaeta</taxon>
        <taxon>Sedentaria</taxon>
        <taxon>Canalipalpata</taxon>
        <taxon>Terebellida</taxon>
        <taxon>Terebelliformia</taxon>
        <taxon>Alvinellidae</taxon>
        <taxon>Paralvinella</taxon>
    </lineage>
</organism>
<evidence type="ECO:0000259" key="8">
    <source>
        <dbReference type="PROSITE" id="PS50071"/>
    </source>
</evidence>
<evidence type="ECO:0000256" key="4">
    <source>
        <dbReference type="ARBA" id="ARBA00023242"/>
    </source>
</evidence>
<evidence type="ECO:0000256" key="5">
    <source>
        <dbReference type="PROSITE-ProRule" id="PRU00108"/>
    </source>
</evidence>
<comment type="subcellular location">
    <subcellularLocation>
        <location evidence="5 6">Nucleus</location>
    </subcellularLocation>
</comment>
<protein>
    <recommendedName>
        <fullName evidence="8">Homeobox domain-containing protein</fullName>
    </recommendedName>
</protein>
<dbReference type="PRINTS" id="PR00024">
    <property type="entry name" value="HOMEOBOX"/>
</dbReference>
<dbReference type="Pfam" id="PF00046">
    <property type="entry name" value="Homeodomain"/>
    <property type="match status" value="1"/>
</dbReference>
<accession>A0AAD9NGA1</accession>
<dbReference type="InterPro" id="IPR009057">
    <property type="entry name" value="Homeodomain-like_sf"/>
</dbReference>
<feature type="compositionally biased region" description="Polar residues" evidence="7">
    <location>
        <begin position="322"/>
        <end position="331"/>
    </location>
</feature>
<dbReference type="GO" id="GO:0005634">
    <property type="term" value="C:nucleus"/>
    <property type="evidence" value="ECO:0007669"/>
    <property type="project" value="UniProtKB-SubCell"/>
</dbReference>
<keyword evidence="4 5" id="KW-0539">Nucleus</keyword>
<evidence type="ECO:0000313" key="9">
    <source>
        <dbReference type="EMBL" id="KAK2166089.1"/>
    </source>
</evidence>
<dbReference type="InterPro" id="IPR001356">
    <property type="entry name" value="HD"/>
</dbReference>
<dbReference type="InterPro" id="IPR020479">
    <property type="entry name" value="HD_metazoa"/>
</dbReference>
<feature type="domain" description="Homeobox" evidence="8">
    <location>
        <begin position="43"/>
        <end position="103"/>
    </location>
</feature>
<dbReference type="SMART" id="SM00389">
    <property type="entry name" value="HOX"/>
    <property type="match status" value="1"/>
</dbReference>
<evidence type="ECO:0000256" key="1">
    <source>
        <dbReference type="ARBA" id="ARBA00022473"/>
    </source>
</evidence>
<dbReference type="PROSITE" id="PS50071">
    <property type="entry name" value="HOMEOBOX_2"/>
    <property type="match status" value="1"/>
</dbReference>
<keyword evidence="10" id="KW-1185">Reference proteome</keyword>
<dbReference type="PROSITE" id="PS00027">
    <property type="entry name" value="HOMEOBOX_1"/>
    <property type="match status" value="1"/>
</dbReference>
<evidence type="ECO:0000313" key="10">
    <source>
        <dbReference type="Proteomes" id="UP001208570"/>
    </source>
</evidence>
<keyword evidence="1" id="KW-0217">Developmental protein</keyword>
<gene>
    <name evidence="9" type="ORF">LSH36_42g06010</name>
</gene>
<dbReference type="GO" id="GO:0048513">
    <property type="term" value="P:animal organ development"/>
    <property type="evidence" value="ECO:0007669"/>
    <property type="project" value="UniProtKB-ARBA"/>
</dbReference>
<dbReference type="Gene3D" id="1.10.10.60">
    <property type="entry name" value="Homeodomain-like"/>
    <property type="match status" value="1"/>
</dbReference>
<feature type="region of interest" description="Disordered" evidence="7">
    <location>
        <begin position="101"/>
        <end position="169"/>
    </location>
</feature>
<feature type="region of interest" description="Disordered" evidence="7">
    <location>
        <begin position="25"/>
        <end position="46"/>
    </location>
</feature>
<proteinExistence type="predicted"/>
<sequence>MAPGYCAAPSGGLVSPSGANSAPCAQMAGGHSPNGSAAGGSSGHSRRLRTAYTNTQLLELEKEFHFNKYLCRPRRIEIAASLDLTERQVKVWFQNRRMKYKRQTGVKSGDRDSDDVTDEKVTSTSPADDSATRTPPGDGAAEPTLSTSSLSSGSPCTDRPSSNKSFAELGDNRSRTKCIRKEDISDVSDTNTMVDRNKDLVQADNDVTLTGPDIIDLKDMSNKLEKELTSSTTDATLTRPNASEVSVTCKDQAKQTNDTATEASTTPPGVQVVSQTSVNTGDWKLDIEVKVDPAENRRKVGKRVPPPNVTMGTEQPSKRSKVNSLYNNRQPNVSPLEQMRMVCDNARPGSGPEVGTPFNYGSLPFRDTSVPGHGYNNIPIQYHSPPVAPSGGRGNVAPSVMGMPPGGATVRWSQPTYDGFPVPCNYNNGGQDRDKVNHNNQPIYDYQSSNPAGGMSVPAHYYSTSNPDDGYSRMAYYGQPPDHVMGSDVMQNGARETLDYGRQPVRANIGQDGRGQHANADVYNQVRAHAQMVDAQGGMREYCDYGGYKHSQQYADSSRNDPYQSQVAQDHVTTFTGTSGAGKYAAVGSQINGNNMAAMHVTKPTTELTNSAHGMVTSQVDDTTTAQGQRMTSYSCTEPSIDRLSYTDTNHELCTTFDDFPSLADTADLLNSDFDPIEVNFDQNLSYFPMT</sequence>
<reference evidence="9" key="1">
    <citation type="journal article" date="2023" name="Mol. Biol. Evol.">
        <title>Third-Generation Sequencing Reveals the Adaptive Role of the Epigenome in Three Deep-Sea Polychaetes.</title>
        <authorList>
            <person name="Perez M."/>
            <person name="Aroh O."/>
            <person name="Sun Y."/>
            <person name="Lan Y."/>
            <person name="Juniper S.K."/>
            <person name="Young C.R."/>
            <person name="Angers B."/>
            <person name="Qian P.Y."/>
        </authorList>
    </citation>
    <scope>NUCLEOTIDE SEQUENCE</scope>
    <source>
        <strain evidence="9">P08H-3</strain>
    </source>
</reference>
<evidence type="ECO:0000256" key="6">
    <source>
        <dbReference type="RuleBase" id="RU000682"/>
    </source>
</evidence>